<sequence length="775" mass="84906">MATTRSTASGRGVLPAELTSFVGRRRELAETRKLLACSRMLTLTGVGGVGKTRLALRIAAEVRRTFPDGVWFVELAALRDPQLLPHTVANTLELRQVSADPAGDLAAYLEKKRLLVVLDNCEHLTDASAVLAGKLLAAAPDLRIIATSRHVLGVEGEQILVVPPLSTPDAQVRAGDAAHYDSVSLFLDRAAAVAPDFELADGNRDAVVELCRRLDGIPLAIELAAVWLRILSPVQILERLEDRFRLLTTGRRGAPARQQALAATIGWSYELCSRAEQLLWARLSIFSGGFDLEAAENVCSGGEISHEEVLNLVASLVNKSILARIQATEHTTAWYQMLETVRQYGAERLDEEERQALQVRHRDHYRSLAQQYDAESFGPHQADWFIRLRREQGNVRAALEFCLSSRSEAAAAFEIAAPTWNFWFAGFLREGYRYLLQALDLATEPTRSRAYALWAASYLAMFATEFDRNAAMLAECAEIAAGLDDARLAARIKECRGHATLYQGDLPTAITLLLEARAEFRAVGDPLGEFDTLILLTAAMFFLDDPRVAEFSREALTLADRHGALSSKAYGLWSVGVAQWRAGRYDRAVRSLRECVRLFRPMRDLTGISFGVQALSWCAASTAPDEAAARMLGASQAIWRTSGAKVDETNAYGAFDQRSQDQVREAIGSQAYEQAFAEGAAYSFEQAVSLALGEAPDGGDAATASRRAPRESGGLTRREREVAGLLAEGLSNREIATRLVISQRTVETHVDHVLGKLGIASRAQVASWVAEQQAR</sequence>
<dbReference type="SMART" id="SM00421">
    <property type="entry name" value="HTH_LUXR"/>
    <property type="match status" value="1"/>
</dbReference>
<dbReference type="PRINTS" id="PR00038">
    <property type="entry name" value="HTHLUXR"/>
</dbReference>
<accession>A0A4Q2SCE0</accession>
<dbReference type="PRINTS" id="PR00364">
    <property type="entry name" value="DISEASERSIST"/>
</dbReference>
<proteinExistence type="predicted"/>
<reference evidence="3 4" key="1">
    <citation type="submission" date="2019-01" db="EMBL/GenBank/DDBJ databases">
        <title>Novel species of Nocardioides.</title>
        <authorList>
            <person name="Liu Q."/>
            <person name="Xin Y.-H."/>
        </authorList>
    </citation>
    <scope>NUCLEOTIDE SEQUENCE [LARGE SCALE GENOMIC DNA]</scope>
    <source>
        <strain evidence="3 4">CGMCC 4.6875</strain>
    </source>
</reference>
<dbReference type="PANTHER" id="PTHR47691:SF3">
    <property type="entry name" value="HTH-TYPE TRANSCRIPTIONAL REGULATOR RV0890C-RELATED"/>
    <property type="match status" value="1"/>
</dbReference>
<dbReference type="Gene3D" id="1.25.40.10">
    <property type="entry name" value="Tetratricopeptide repeat domain"/>
    <property type="match status" value="1"/>
</dbReference>
<dbReference type="GO" id="GO:0003677">
    <property type="term" value="F:DNA binding"/>
    <property type="evidence" value="ECO:0007669"/>
    <property type="project" value="InterPro"/>
</dbReference>
<evidence type="ECO:0000256" key="1">
    <source>
        <dbReference type="SAM" id="MobiDB-lite"/>
    </source>
</evidence>
<dbReference type="SUPFAM" id="SSF46894">
    <property type="entry name" value="C-terminal effector domain of the bipartite response regulators"/>
    <property type="match status" value="1"/>
</dbReference>
<dbReference type="GO" id="GO:0043531">
    <property type="term" value="F:ADP binding"/>
    <property type="evidence" value="ECO:0007669"/>
    <property type="project" value="InterPro"/>
</dbReference>
<dbReference type="InterPro" id="IPR002182">
    <property type="entry name" value="NB-ARC"/>
</dbReference>
<dbReference type="Gene3D" id="1.10.10.10">
    <property type="entry name" value="Winged helix-like DNA-binding domain superfamily/Winged helix DNA-binding domain"/>
    <property type="match status" value="1"/>
</dbReference>
<dbReference type="Pfam" id="PF00931">
    <property type="entry name" value="NB-ARC"/>
    <property type="match status" value="1"/>
</dbReference>
<dbReference type="RefSeq" id="WP_129456049.1">
    <property type="nucleotide sequence ID" value="NZ_JACXYX010000017.1"/>
</dbReference>
<evidence type="ECO:0000313" key="3">
    <source>
        <dbReference type="EMBL" id="RYB99856.1"/>
    </source>
</evidence>
<dbReference type="InterPro" id="IPR016032">
    <property type="entry name" value="Sig_transdc_resp-reg_C-effctor"/>
</dbReference>
<dbReference type="PROSITE" id="PS00622">
    <property type="entry name" value="HTH_LUXR_1"/>
    <property type="match status" value="1"/>
</dbReference>
<dbReference type="AlphaFoldDB" id="A0A4Q2SCE0"/>
<dbReference type="Gene3D" id="3.40.50.300">
    <property type="entry name" value="P-loop containing nucleotide triphosphate hydrolases"/>
    <property type="match status" value="1"/>
</dbReference>
<dbReference type="Proteomes" id="UP000293291">
    <property type="component" value="Unassembled WGS sequence"/>
</dbReference>
<dbReference type="InterPro" id="IPR036388">
    <property type="entry name" value="WH-like_DNA-bd_sf"/>
</dbReference>
<feature type="region of interest" description="Disordered" evidence="1">
    <location>
        <begin position="695"/>
        <end position="717"/>
    </location>
</feature>
<dbReference type="PROSITE" id="PS50043">
    <property type="entry name" value="HTH_LUXR_2"/>
    <property type="match status" value="1"/>
</dbReference>
<gene>
    <name evidence="3" type="ORF">EUA07_15300</name>
</gene>
<dbReference type="InterPro" id="IPR027417">
    <property type="entry name" value="P-loop_NTPase"/>
</dbReference>
<name>A0A4Q2SCE0_9ACTN</name>
<dbReference type="CDD" id="cd06170">
    <property type="entry name" value="LuxR_C_like"/>
    <property type="match status" value="1"/>
</dbReference>
<evidence type="ECO:0000259" key="2">
    <source>
        <dbReference type="PROSITE" id="PS50043"/>
    </source>
</evidence>
<evidence type="ECO:0000313" key="4">
    <source>
        <dbReference type="Proteomes" id="UP000293291"/>
    </source>
</evidence>
<dbReference type="InterPro" id="IPR011990">
    <property type="entry name" value="TPR-like_helical_dom_sf"/>
</dbReference>
<dbReference type="EMBL" id="SDWU01000017">
    <property type="protein sequence ID" value="RYB99856.1"/>
    <property type="molecule type" value="Genomic_DNA"/>
</dbReference>
<dbReference type="InterPro" id="IPR058852">
    <property type="entry name" value="HTH_77"/>
</dbReference>
<keyword evidence="4" id="KW-1185">Reference proteome</keyword>
<dbReference type="InterPro" id="IPR000792">
    <property type="entry name" value="Tscrpt_reg_LuxR_C"/>
</dbReference>
<comment type="caution">
    <text evidence="3">The sequence shown here is derived from an EMBL/GenBank/DDBJ whole genome shotgun (WGS) entry which is preliminary data.</text>
</comment>
<feature type="domain" description="HTH luxR-type" evidence="2">
    <location>
        <begin position="708"/>
        <end position="773"/>
    </location>
</feature>
<dbReference type="SUPFAM" id="SSF48452">
    <property type="entry name" value="TPR-like"/>
    <property type="match status" value="1"/>
</dbReference>
<organism evidence="3 4">
    <name type="scientific">Nocardioides ganghwensis</name>
    <dbReference type="NCBI Taxonomy" id="252230"/>
    <lineage>
        <taxon>Bacteria</taxon>
        <taxon>Bacillati</taxon>
        <taxon>Actinomycetota</taxon>
        <taxon>Actinomycetes</taxon>
        <taxon>Propionibacteriales</taxon>
        <taxon>Nocardioidaceae</taxon>
        <taxon>Nocardioides</taxon>
    </lineage>
</organism>
<dbReference type="SUPFAM" id="SSF52540">
    <property type="entry name" value="P-loop containing nucleoside triphosphate hydrolases"/>
    <property type="match status" value="1"/>
</dbReference>
<protein>
    <submittedName>
        <fullName evidence="3">ATPase</fullName>
    </submittedName>
</protein>
<dbReference type="OrthoDB" id="3755432at2"/>
<dbReference type="GO" id="GO:0006355">
    <property type="term" value="P:regulation of DNA-templated transcription"/>
    <property type="evidence" value="ECO:0007669"/>
    <property type="project" value="InterPro"/>
</dbReference>
<dbReference type="Pfam" id="PF25872">
    <property type="entry name" value="HTH_77"/>
    <property type="match status" value="1"/>
</dbReference>
<dbReference type="PANTHER" id="PTHR47691">
    <property type="entry name" value="REGULATOR-RELATED"/>
    <property type="match status" value="1"/>
</dbReference>
<dbReference type="Pfam" id="PF00196">
    <property type="entry name" value="GerE"/>
    <property type="match status" value="1"/>
</dbReference>